<reference evidence="4 5" key="1">
    <citation type="journal article" date="2015" name="Genome Announc.">
        <title>Expanding the biotechnology potential of lactobacilli through comparative genomics of 213 strains and associated genera.</title>
        <authorList>
            <person name="Sun Z."/>
            <person name="Harris H.M."/>
            <person name="McCann A."/>
            <person name="Guo C."/>
            <person name="Argimon S."/>
            <person name="Zhang W."/>
            <person name="Yang X."/>
            <person name="Jeffery I.B."/>
            <person name="Cooney J.C."/>
            <person name="Kagawa T.F."/>
            <person name="Liu W."/>
            <person name="Song Y."/>
            <person name="Salvetti E."/>
            <person name="Wrobel A."/>
            <person name="Rasinkangas P."/>
            <person name="Parkhill J."/>
            <person name="Rea M.C."/>
            <person name="O'Sullivan O."/>
            <person name="Ritari J."/>
            <person name="Douillard F.P."/>
            <person name="Paul Ross R."/>
            <person name="Yang R."/>
            <person name="Briner A.E."/>
            <person name="Felis G.E."/>
            <person name="de Vos W.M."/>
            <person name="Barrangou R."/>
            <person name="Klaenhammer T.R."/>
            <person name="Caufield P.W."/>
            <person name="Cui Y."/>
            <person name="Zhang H."/>
            <person name="O'Toole P.W."/>
        </authorList>
    </citation>
    <scope>NUCLEOTIDE SEQUENCE [LARGE SCALE GENOMIC DNA]</scope>
    <source>
        <strain evidence="4 5">DSM 19907</strain>
    </source>
</reference>
<evidence type="ECO:0000256" key="1">
    <source>
        <dbReference type="ARBA" id="ARBA00023125"/>
    </source>
</evidence>
<organism evidence="4 5">
    <name type="scientific">Lentilactobacillus rapi DSM 19907 = JCM 15042</name>
    <dbReference type="NCBI Taxonomy" id="1423795"/>
    <lineage>
        <taxon>Bacteria</taxon>
        <taxon>Bacillati</taxon>
        <taxon>Bacillota</taxon>
        <taxon>Bacilli</taxon>
        <taxon>Lactobacillales</taxon>
        <taxon>Lactobacillaceae</taxon>
        <taxon>Lentilactobacillus</taxon>
    </lineage>
</organism>
<dbReference type="Gene3D" id="1.10.1660.10">
    <property type="match status" value="1"/>
</dbReference>
<dbReference type="SUPFAM" id="SSF46955">
    <property type="entry name" value="Putative DNA-binding domain"/>
    <property type="match status" value="1"/>
</dbReference>
<dbReference type="Pfam" id="PF13411">
    <property type="entry name" value="MerR_1"/>
    <property type="match status" value="1"/>
</dbReference>
<keyword evidence="1" id="KW-0238">DNA-binding</keyword>
<dbReference type="InterPro" id="IPR047057">
    <property type="entry name" value="MerR_fam"/>
</dbReference>
<dbReference type="SMART" id="SM00422">
    <property type="entry name" value="HTH_MERR"/>
    <property type="match status" value="1"/>
</dbReference>
<feature type="transmembrane region" description="Helical" evidence="2">
    <location>
        <begin position="172"/>
        <end position="191"/>
    </location>
</feature>
<dbReference type="EMBL" id="AZEI01000029">
    <property type="protein sequence ID" value="KRL17307.1"/>
    <property type="molecule type" value="Genomic_DNA"/>
</dbReference>
<keyword evidence="5" id="KW-1185">Reference proteome</keyword>
<dbReference type="CDD" id="cd01106">
    <property type="entry name" value="HTH_TipAL-Mta"/>
    <property type="match status" value="1"/>
</dbReference>
<keyword evidence="2" id="KW-1133">Transmembrane helix</keyword>
<protein>
    <submittedName>
        <fullName evidence="4">Transcriptional regulator, MerR family</fullName>
    </submittedName>
</protein>
<keyword evidence="2" id="KW-0812">Transmembrane</keyword>
<evidence type="ECO:0000256" key="2">
    <source>
        <dbReference type="SAM" id="Phobius"/>
    </source>
</evidence>
<evidence type="ECO:0000313" key="4">
    <source>
        <dbReference type="EMBL" id="KRL17307.1"/>
    </source>
</evidence>
<dbReference type="Proteomes" id="UP000051977">
    <property type="component" value="Unassembled WGS sequence"/>
</dbReference>
<sequence>MKTMSTYTTGEFAKLGGVSVRTIQYYDQKGILNPTTISDGGRRLYTDKELKTLRLILLLKSMGLQLATIKGVLSEENANQVLSLLLAQQEQKLKHGQTIAADQLKTIKQVQDSLSDLALISQKDLAGIENMMASQPKLKQLHRTLLFWGLIIDVIEIWAIGIGLFAGNWLPALMGLPVIIIIAIWLVRLYYRSARYICPNCHETFQPNRMDFLFAKHTPKTRKLTCTHCGYHGYCVETIK</sequence>
<dbReference type="InterPro" id="IPR000551">
    <property type="entry name" value="MerR-type_HTH_dom"/>
</dbReference>
<name>A0ABR5PFR7_9LACO</name>
<gene>
    <name evidence="4" type="ORF">FD12_GL001824</name>
</gene>
<evidence type="ECO:0000259" key="3">
    <source>
        <dbReference type="PROSITE" id="PS50937"/>
    </source>
</evidence>
<dbReference type="PANTHER" id="PTHR30204:SF96">
    <property type="entry name" value="CHROMOSOME-ANCHORING PROTEIN RACA"/>
    <property type="match status" value="1"/>
</dbReference>
<proteinExistence type="predicted"/>
<accession>A0ABR5PFR7</accession>
<dbReference type="InterPro" id="IPR009061">
    <property type="entry name" value="DNA-bd_dom_put_sf"/>
</dbReference>
<dbReference type="PRINTS" id="PR00040">
    <property type="entry name" value="HTHMERR"/>
</dbReference>
<evidence type="ECO:0000313" key="5">
    <source>
        <dbReference type="Proteomes" id="UP000051977"/>
    </source>
</evidence>
<dbReference type="PANTHER" id="PTHR30204">
    <property type="entry name" value="REDOX-CYCLING DRUG-SENSING TRANSCRIPTIONAL ACTIVATOR SOXR"/>
    <property type="match status" value="1"/>
</dbReference>
<feature type="transmembrane region" description="Helical" evidence="2">
    <location>
        <begin position="145"/>
        <end position="166"/>
    </location>
</feature>
<comment type="caution">
    <text evidence="4">The sequence shown here is derived from an EMBL/GenBank/DDBJ whole genome shotgun (WGS) entry which is preliminary data.</text>
</comment>
<keyword evidence="2" id="KW-0472">Membrane</keyword>
<dbReference type="PROSITE" id="PS50937">
    <property type="entry name" value="HTH_MERR_2"/>
    <property type="match status" value="1"/>
</dbReference>
<feature type="domain" description="HTH merR-type" evidence="3">
    <location>
        <begin position="6"/>
        <end position="75"/>
    </location>
</feature>